<comment type="caution">
    <text evidence="2">The sequence shown here is derived from an EMBL/GenBank/DDBJ whole genome shotgun (WGS) entry which is preliminary data.</text>
</comment>
<feature type="region of interest" description="Disordered" evidence="1">
    <location>
        <begin position="1"/>
        <end position="47"/>
    </location>
</feature>
<proteinExistence type="predicted"/>
<name>A0A8T0T655_PANVG</name>
<feature type="region of interest" description="Disordered" evidence="1">
    <location>
        <begin position="75"/>
        <end position="178"/>
    </location>
</feature>
<evidence type="ECO:0000313" key="2">
    <source>
        <dbReference type="EMBL" id="KAG2604684.1"/>
    </source>
</evidence>
<evidence type="ECO:0000313" key="3">
    <source>
        <dbReference type="Proteomes" id="UP000823388"/>
    </source>
</evidence>
<dbReference type="Proteomes" id="UP000823388">
    <property type="component" value="Chromosome 4N"/>
</dbReference>
<protein>
    <submittedName>
        <fullName evidence="2">Uncharacterized protein</fullName>
    </submittedName>
</protein>
<keyword evidence="3" id="KW-1185">Reference proteome</keyword>
<feature type="compositionally biased region" description="Low complexity" evidence="1">
    <location>
        <begin position="32"/>
        <end position="47"/>
    </location>
</feature>
<sequence length="237" mass="26211">MPRGRRAARRPKRLPVRPGHGADRRRRRPDASKTWSSSSSTEQQRSSSSLLRFILLAAVVGSRQCFHGNLGFALRAPTASPRSTPTCSAPVWRNPHELPLTKPHLPRPTSSLIGRRSAPATEQNAAAAAGSDSARPRGPSPPGIPQMSSPSLLSFPPYPLSPAPQNAGRPAGQFRRQPWPGALRAPLFRAPGKRSVHFFFLFVQNQATVSKDPRIKNHWLHLFTDRFALSFSFRHYV</sequence>
<feature type="compositionally biased region" description="Low complexity" evidence="1">
    <location>
        <begin position="118"/>
        <end position="129"/>
    </location>
</feature>
<feature type="compositionally biased region" description="Basic residues" evidence="1">
    <location>
        <begin position="1"/>
        <end position="15"/>
    </location>
</feature>
<accession>A0A8T0T655</accession>
<dbReference type="EMBL" id="CM029044">
    <property type="protein sequence ID" value="KAG2604684.1"/>
    <property type="molecule type" value="Genomic_DNA"/>
</dbReference>
<evidence type="ECO:0000256" key="1">
    <source>
        <dbReference type="SAM" id="MobiDB-lite"/>
    </source>
</evidence>
<reference evidence="2" key="1">
    <citation type="submission" date="2020-05" db="EMBL/GenBank/DDBJ databases">
        <title>WGS assembly of Panicum virgatum.</title>
        <authorList>
            <person name="Lovell J.T."/>
            <person name="Jenkins J."/>
            <person name="Shu S."/>
            <person name="Juenger T.E."/>
            <person name="Schmutz J."/>
        </authorList>
    </citation>
    <scope>NUCLEOTIDE SEQUENCE</scope>
    <source>
        <strain evidence="2">AP13</strain>
    </source>
</reference>
<dbReference type="AlphaFoldDB" id="A0A8T0T655"/>
<gene>
    <name evidence="2" type="ORF">PVAP13_4NG131145</name>
</gene>
<organism evidence="2 3">
    <name type="scientific">Panicum virgatum</name>
    <name type="common">Blackwell switchgrass</name>
    <dbReference type="NCBI Taxonomy" id="38727"/>
    <lineage>
        <taxon>Eukaryota</taxon>
        <taxon>Viridiplantae</taxon>
        <taxon>Streptophyta</taxon>
        <taxon>Embryophyta</taxon>
        <taxon>Tracheophyta</taxon>
        <taxon>Spermatophyta</taxon>
        <taxon>Magnoliopsida</taxon>
        <taxon>Liliopsida</taxon>
        <taxon>Poales</taxon>
        <taxon>Poaceae</taxon>
        <taxon>PACMAD clade</taxon>
        <taxon>Panicoideae</taxon>
        <taxon>Panicodae</taxon>
        <taxon>Paniceae</taxon>
        <taxon>Panicinae</taxon>
        <taxon>Panicum</taxon>
        <taxon>Panicum sect. Hiantes</taxon>
    </lineage>
</organism>